<dbReference type="PANTHER" id="PTHR46165">
    <property type="entry name" value="SET AND MYND DOMAIN-CONTAINING PROTEIN 4"/>
    <property type="match status" value="1"/>
</dbReference>
<dbReference type="GO" id="GO:0008276">
    <property type="term" value="F:protein methyltransferase activity"/>
    <property type="evidence" value="ECO:0007669"/>
    <property type="project" value="UniProtKB-ARBA"/>
</dbReference>
<dbReference type="PROSITE" id="PS50865">
    <property type="entry name" value="ZF_MYND_2"/>
    <property type="match status" value="1"/>
</dbReference>
<sequence>MYVYIKLRISSFVRNFNSTPFLPDDYENVYDSVTKTDFIHRKYNITDMMTIVDRAINYVTKLGGNRDLADTGMYISSIIMDRIYEAKVSPECSADLANIGNGLRNYQLWPAKFVYPLIELPFRVEYCESHPEIEHTKIESFQWFAIIVIAILVIIVLFATLFHLYLIFVVDSKMHQNEIQLNNSDSNSELNESECSGSKSGTINLCLRLDNPTTKFQPIRSFYQQILLSFSAIENSNRLFDVDKKLSSLNGLQLLFIFFIFISQSFALTVLVTPQLLRNWVDTVPYQMLNSNAYWFVRTHGLWIDGLIFIMGVFAFSAEYNHLQSRNGNFGYFYYLWKRWSPLSAAMFGSLLLIYLIPLFGDGPMWFLNKNWLWPACTSSSSLASSFFYYSNWNSMLNNYTIDDQFNICNPPTWFASASTQLYLLAPIVIIPLYRWPKIGIILASTILLISPLFTLSSWLFTGYPTFLEWTRFISLTELFRSFHQYTSNTLMYVTSLLIGLMTGYMIETKPNIQFGGLIIRKLMWIISITLVIIPFYWNNFFWQFNVDQSNALALACMDSDHRNFLAFQLSSLRVAEEENVAVDEWAHRFNNAPEVIEFIETSIGSLRPLWKSGEKRFKEIQFKSSKNENESRVAYDEACYRFEKCKSMKKSSKPKELESILELINEAIVKCPFEEDNSSFLGKLYTIRSKVLSENGQIELALIAIDKAIQLDPIVVSNYTNKANLLSQTGQYEEAYQLIQKARNDLDYPRAFEEKNGFTPFYDDMRMMDEIAESYKTRAQLQMTNGSGNEIPISRSIGGSIRLKEFTVDSRLKFDSDGSVKGSRSIKAIKLIEEEQLIFRERLYSVLLLDECRLVKCAYCFHDVANRFLPCKSCNHVVYCSEQCSKYDWNRSHQYDCKLDRFWLNKSKSMGHVFRMLNRIGIRNTLNIIQSAVDDEYDVISYANDTNHLEAYDDDNTENRLKLNQFRAQCKLLSHSDKFGIKYLSYHIGNAIDCVILACLAQQISYSELTRLEIIKLISYCFESVRRVLINSFRWSEENVNNNKMVNVASAYTLIASMFNHSCDPNSEWFIRNGSIYISTKKQVSEGEELTLSYGPSNKCSIKERQTHLLKNYYFLCNCSKCINDSKSVLALQCENCSGPVLIYKEIFEQQRTNNQKCLICLQTMNDTERKSKQLKQSMRQLELYTKLIPSQQLGIDSEYNWNNCELISKLLNQIGQLIYQKSNLWIEAIYVGCRALFHNGLYDECAQFGSIVDSLLPMSGRELLILETSNISRLLECEENDENDEGKEEQHQLQNDLFDSNIEHLIFWTGVFRVAEQPTYYYQMERFHCRLSSLIDLIIDEKEKTKLNIEDNDILIQSEIDMLRNFQHHKQMEWELFQQEHQTLFE</sequence>
<evidence type="ECO:0000256" key="5">
    <source>
        <dbReference type="ARBA" id="ARBA00022771"/>
    </source>
</evidence>
<dbReference type="Proteomes" id="UP001142055">
    <property type="component" value="Chromosome 1"/>
</dbReference>
<dbReference type="SUPFAM" id="SSF48452">
    <property type="entry name" value="TPR-like"/>
    <property type="match status" value="1"/>
</dbReference>
<keyword evidence="3" id="KW-0949">S-adenosyl-L-methionine</keyword>
<accession>A0A9Q0MCK6</accession>
<feature type="domain" description="SET" evidence="9">
    <location>
        <begin position="811"/>
        <end position="1096"/>
    </location>
</feature>
<dbReference type="InterPro" id="IPR011990">
    <property type="entry name" value="TPR-like_helical_dom_sf"/>
</dbReference>
<dbReference type="CDD" id="cd20071">
    <property type="entry name" value="SET_SMYD"/>
    <property type="match status" value="1"/>
</dbReference>
<keyword evidence="2" id="KW-0808">Transferase</keyword>
<dbReference type="PROSITE" id="PS50280">
    <property type="entry name" value="SET"/>
    <property type="match status" value="1"/>
</dbReference>
<dbReference type="InterPro" id="IPR019734">
    <property type="entry name" value="TPR_rpt"/>
</dbReference>
<keyword evidence="8" id="KW-1133">Transmembrane helix</keyword>
<keyword evidence="8" id="KW-0472">Membrane</keyword>
<feature type="domain" description="MYND-type" evidence="10">
    <location>
        <begin position="858"/>
        <end position="898"/>
    </location>
</feature>
<feature type="transmembrane region" description="Helical" evidence="8">
    <location>
        <begin position="254"/>
        <end position="281"/>
    </location>
</feature>
<keyword evidence="1" id="KW-0489">Methyltransferase</keyword>
<evidence type="ECO:0000256" key="8">
    <source>
        <dbReference type="SAM" id="Phobius"/>
    </source>
</evidence>
<dbReference type="GO" id="GO:0008270">
    <property type="term" value="F:zinc ion binding"/>
    <property type="evidence" value="ECO:0007669"/>
    <property type="project" value="UniProtKB-KW"/>
</dbReference>
<feature type="transmembrane region" description="Helical" evidence="8">
    <location>
        <begin position="302"/>
        <end position="320"/>
    </location>
</feature>
<dbReference type="GO" id="GO:0005634">
    <property type="term" value="C:nucleus"/>
    <property type="evidence" value="ECO:0007669"/>
    <property type="project" value="TreeGrafter"/>
</dbReference>
<dbReference type="InterPro" id="IPR002893">
    <property type="entry name" value="Znf_MYND"/>
</dbReference>
<evidence type="ECO:0000313" key="11">
    <source>
        <dbReference type="EMBL" id="KAJ6221777.1"/>
    </source>
</evidence>
<evidence type="ECO:0000313" key="12">
    <source>
        <dbReference type="Proteomes" id="UP001142055"/>
    </source>
</evidence>
<name>A0A9Q0MCK6_BLOTA</name>
<dbReference type="SUPFAM" id="SSF82199">
    <property type="entry name" value="SET domain"/>
    <property type="match status" value="1"/>
</dbReference>
<dbReference type="GO" id="GO:0042826">
    <property type="term" value="F:histone deacetylase binding"/>
    <property type="evidence" value="ECO:0007669"/>
    <property type="project" value="TreeGrafter"/>
</dbReference>
<gene>
    <name evidence="11" type="ORF">RDWZM_000322</name>
</gene>
<feature type="transmembrane region" description="Helical" evidence="8">
    <location>
        <begin position="340"/>
        <end position="360"/>
    </location>
</feature>
<feature type="transmembrane region" description="Helical" evidence="8">
    <location>
        <begin position="413"/>
        <end position="434"/>
    </location>
</feature>
<dbReference type="EMBL" id="JAPWDV010000001">
    <property type="protein sequence ID" value="KAJ6221777.1"/>
    <property type="molecule type" value="Genomic_DNA"/>
</dbReference>
<keyword evidence="5 7" id="KW-0863">Zinc-finger</keyword>
<dbReference type="GO" id="GO:0008757">
    <property type="term" value="F:S-adenosylmethionine-dependent methyltransferase activity"/>
    <property type="evidence" value="ECO:0007669"/>
    <property type="project" value="UniProtKB-ARBA"/>
</dbReference>
<evidence type="ECO:0000259" key="10">
    <source>
        <dbReference type="PROSITE" id="PS50865"/>
    </source>
</evidence>
<dbReference type="Gene3D" id="2.170.270.10">
    <property type="entry name" value="SET domain"/>
    <property type="match status" value="1"/>
</dbReference>
<dbReference type="GO" id="GO:0005737">
    <property type="term" value="C:cytoplasm"/>
    <property type="evidence" value="ECO:0007669"/>
    <property type="project" value="TreeGrafter"/>
</dbReference>
<proteinExistence type="predicted"/>
<evidence type="ECO:0000256" key="2">
    <source>
        <dbReference type="ARBA" id="ARBA00022679"/>
    </source>
</evidence>
<keyword evidence="8" id="KW-0812">Transmembrane</keyword>
<dbReference type="Pfam" id="PF13181">
    <property type="entry name" value="TPR_8"/>
    <property type="match status" value="1"/>
</dbReference>
<dbReference type="InterPro" id="IPR052097">
    <property type="entry name" value="SET-MYND_domain_protein"/>
</dbReference>
<keyword evidence="4" id="KW-0479">Metal-binding</keyword>
<dbReference type="Gene3D" id="6.10.140.2220">
    <property type="match status" value="1"/>
</dbReference>
<feature type="transmembrane region" description="Helical" evidence="8">
    <location>
        <begin position="143"/>
        <end position="168"/>
    </location>
</feature>
<dbReference type="InterPro" id="IPR001214">
    <property type="entry name" value="SET_dom"/>
</dbReference>
<dbReference type="Gene3D" id="1.10.220.160">
    <property type="match status" value="1"/>
</dbReference>
<keyword evidence="6" id="KW-0862">Zinc</keyword>
<comment type="caution">
    <text evidence="11">The sequence shown here is derived from an EMBL/GenBank/DDBJ whole genome shotgun (WGS) entry which is preliminary data.</text>
</comment>
<dbReference type="SUPFAM" id="SSF144232">
    <property type="entry name" value="HIT/MYND zinc finger-like"/>
    <property type="match status" value="1"/>
</dbReference>
<dbReference type="Pfam" id="PF01753">
    <property type="entry name" value="zf-MYND"/>
    <property type="match status" value="1"/>
</dbReference>
<dbReference type="Gene3D" id="1.25.40.10">
    <property type="entry name" value="Tetratricopeptide repeat domain"/>
    <property type="match status" value="1"/>
</dbReference>
<evidence type="ECO:0000256" key="4">
    <source>
        <dbReference type="ARBA" id="ARBA00022723"/>
    </source>
</evidence>
<evidence type="ECO:0000256" key="6">
    <source>
        <dbReference type="ARBA" id="ARBA00022833"/>
    </source>
</evidence>
<dbReference type="Pfam" id="PF00856">
    <property type="entry name" value="SET"/>
    <property type="match status" value="1"/>
</dbReference>
<reference evidence="11" key="1">
    <citation type="submission" date="2022-12" db="EMBL/GenBank/DDBJ databases">
        <title>Genome assemblies of Blomia tropicalis.</title>
        <authorList>
            <person name="Cui Y."/>
        </authorList>
    </citation>
    <scope>NUCLEOTIDE SEQUENCE</scope>
    <source>
        <tissue evidence="11">Adult mites</tissue>
    </source>
</reference>
<evidence type="ECO:0000256" key="3">
    <source>
        <dbReference type="ARBA" id="ARBA00022691"/>
    </source>
</evidence>
<feature type="transmembrane region" description="Helical" evidence="8">
    <location>
        <begin position="490"/>
        <end position="507"/>
    </location>
</feature>
<feature type="transmembrane region" description="Helical" evidence="8">
    <location>
        <begin position="441"/>
        <end position="461"/>
    </location>
</feature>
<protein>
    <submittedName>
        <fullName evidence="11">Uncharacterized protein</fullName>
    </submittedName>
</protein>
<dbReference type="GO" id="GO:0008170">
    <property type="term" value="F:N-methyltransferase activity"/>
    <property type="evidence" value="ECO:0007669"/>
    <property type="project" value="UniProtKB-ARBA"/>
</dbReference>
<feature type="transmembrane region" description="Helical" evidence="8">
    <location>
        <begin position="519"/>
        <end position="538"/>
    </location>
</feature>
<organism evidence="11 12">
    <name type="scientific">Blomia tropicalis</name>
    <name type="common">Mite</name>
    <dbReference type="NCBI Taxonomy" id="40697"/>
    <lineage>
        <taxon>Eukaryota</taxon>
        <taxon>Metazoa</taxon>
        <taxon>Ecdysozoa</taxon>
        <taxon>Arthropoda</taxon>
        <taxon>Chelicerata</taxon>
        <taxon>Arachnida</taxon>
        <taxon>Acari</taxon>
        <taxon>Acariformes</taxon>
        <taxon>Sarcoptiformes</taxon>
        <taxon>Astigmata</taxon>
        <taxon>Glycyphagoidea</taxon>
        <taxon>Echimyopodidae</taxon>
        <taxon>Blomia</taxon>
    </lineage>
</organism>
<evidence type="ECO:0000256" key="7">
    <source>
        <dbReference type="PROSITE-ProRule" id="PRU00134"/>
    </source>
</evidence>
<dbReference type="InterPro" id="IPR046341">
    <property type="entry name" value="SET_dom_sf"/>
</dbReference>
<keyword evidence="12" id="KW-1185">Reference proteome</keyword>
<dbReference type="GO" id="GO:0032259">
    <property type="term" value="P:methylation"/>
    <property type="evidence" value="ECO:0007669"/>
    <property type="project" value="UniProtKB-KW"/>
</dbReference>
<evidence type="ECO:0000256" key="1">
    <source>
        <dbReference type="ARBA" id="ARBA00022603"/>
    </source>
</evidence>
<dbReference type="PANTHER" id="PTHR46165:SF2">
    <property type="entry name" value="SET AND MYND DOMAIN-CONTAINING PROTEIN 4"/>
    <property type="match status" value="1"/>
</dbReference>
<evidence type="ECO:0000259" key="9">
    <source>
        <dbReference type="PROSITE" id="PS50280"/>
    </source>
</evidence>